<keyword evidence="3 10" id="KW-0028">Amino-acid biosynthesis</keyword>
<dbReference type="Pfam" id="PF00117">
    <property type="entry name" value="GATase"/>
    <property type="match status" value="1"/>
</dbReference>
<keyword evidence="7 10" id="KW-0456">Lyase</keyword>
<dbReference type="EC" id="4.3.2.10" evidence="10"/>
<gene>
    <name evidence="10 13" type="primary">hisH</name>
    <name evidence="13" type="ORF">COV72_08840</name>
</gene>
<comment type="catalytic activity">
    <reaction evidence="8 10">
        <text>5-[(5-phospho-1-deoxy-D-ribulos-1-ylimino)methylamino]-1-(5-phospho-beta-D-ribosyl)imidazole-4-carboxamide + L-glutamine = D-erythro-1-(imidazol-4-yl)glycerol 3-phosphate + 5-amino-1-(5-phospho-beta-D-ribosyl)imidazole-4-carboxamide + L-glutamate + H(+)</text>
        <dbReference type="Rhea" id="RHEA:24793"/>
        <dbReference type="ChEBI" id="CHEBI:15378"/>
        <dbReference type="ChEBI" id="CHEBI:29985"/>
        <dbReference type="ChEBI" id="CHEBI:58278"/>
        <dbReference type="ChEBI" id="CHEBI:58359"/>
        <dbReference type="ChEBI" id="CHEBI:58475"/>
        <dbReference type="ChEBI" id="CHEBI:58525"/>
        <dbReference type="EC" id="4.3.2.10"/>
    </reaction>
</comment>
<dbReference type="Gene3D" id="3.40.50.880">
    <property type="match status" value="1"/>
</dbReference>
<evidence type="ECO:0000256" key="8">
    <source>
        <dbReference type="ARBA" id="ARBA00047838"/>
    </source>
</evidence>
<dbReference type="GO" id="GO:0005737">
    <property type="term" value="C:cytoplasm"/>
    <property type="evidence" value="ECO:0007669"/>
    <property type="project" value="UniProtKB-SubCell"/>
</dbReference>
<dbReference type="SUPFAM" id="SSF52317">
    <property type="entry name" value="Class I glutamine amidotransferase-like"/>
    <property type="match status" value="1"/>
</dbReference>
<sequence>MGNIGSVMNACARFAGGSSQAVIVSEAEQLKYADKIILPGVGSFGEAAAELKARKLLETLKAKIQEGAPFLGICLGMHLLLERSQESPGAKGLGLIKGEVLKFKSAKIKVPHIGWNDINAKSKTQNAKILKDVADGSYVYFCHSYYVKPDDEDVVVAITDYGLKFASIIAKDNIFGIQFHPEKSQAAGLKILENFIKL</sequence>
<accession>A0A2H0LVE5</accession>
<dbReference type="InterPro" id="IPR029062">
    <property type="entry name" value="Class_I_gatase-like"/>
</dbReference>
<evidence type="ECO:0000256" key="7">
    <source>
        <dbReference type="ARBA" id="ARBA00023239"/>
    </source>
</evidence>
<dbReference type="InterPro" id="IPR010139">
    <property type="entry name" value="Imidazole-glycPsynth_HisH"/>
</dbReference>
<comment type="function">
    <text evidence="10">IGPS catalyzes the conversion of PRFAR and glutamine to IGP, AICAR and glutamate. The HisH subunit catalyzes the hydrolysis of glutamine to glutamate and ammonia as part of the synthesis of IGP and AICAR. The resulting ammonia molecule is channeled to the active site of HisF.</text>
</comment>
<dbReference type="PIRSF" id="PIRSF000495">
    <property type="entry name" value="Amidotransf_hisH"/>
    <property type="match status" value="1"/>
</dbReference>
<dbReference type="Proteomes" id="UP000229641">
    <property type="component" value="Unassembled WGS sequence"/>
</dbReference>
<evidence type="ECO:0000256" key="6">
    <source>
        <dbReference type="ARBA" id="ARBA00023102"/>
    </source>
</evidence>
<name>A0A2H0LVE5_9BACT</name>
<dbReference type="InterPro" id="IPR017926">
    <property type="entry name" value="GATASE"/>
</dbReference>
<feature type="domain" description="Glutamine amidotransferase" evidence="12">
    <location>
        <begin position="28"/>
        <end position="196"/>
    </location>
</feature>
<dbReference type="EMBL" id="PCWA01000109">
    <property type="protein sequence ID" value="PIQ88399.1"/>
    <property type="molecule type" value="Genomic_DNA"/>
</dbReference>
<keyword evidence="4 10" id="KW-0378">Hydrolase</keyword>
<feature type="active site" evidence="10 11">
    <location>
        <position position="182"/>
    </location>
</feature>
<dbReference type="GO" id="GO:0004359">
    <property type="term" value="F:glutaminase activity"/>
    <property type="evidence" value="ECO:0007669"/>
    <property type="project" value="UniProtKB-EC"/>
</dbReference>
<dbReference type="CDD" id="cd01748">
    <property type="entry name" value="GATase1_IGP_Synthase"/>
    <property type="match status" value="1"/>
</dbReference>
<protein>
    <recommendedName>
        <fullName evidence="10">Imidazole glycerol phosphate synthase subunit HisH</fullName>
        <ecNumber evidence="10">4.3.2.10</ecNumber>
    </recommendedName>
    <alternativeName>
        <fullName evidence="10">IGP synthase glutaminase subunit</fullName>
        <ecNumber evidence="10">3.5.1.2</ecNumber>
    </alternativeName>
    <alternativeName>
        <fullName evidence="10">IGP synthase subunit HisH</fullName>
    </alternativeName>
    <alternativeName>
        <fullName evidence="10">ImGP synthase subunit HisH</fullName>
        <shortName evidence="10">IGPS subunit HisH</shortName>
    </alternativeName>
</protein>
<feature type="active site" evidence="10 11">
    <location>
        <position position="180"/>
    </location>
</feature>
<evidence type="ECO:0000256" key="1">
    <source>
        <dbReference type="ARBA" id="ARBA00005091"/>
    </source>
</evidence>
<feature type="active site" description="Nucleophile" evidence="10 11">
    <location>
        <position position="74"/>
    </location>
</feature>
<evidence type="ECO:0000256" key="3">
    <source>
        <dbReference type="ARBA" id="ARBA00022605"/>
    </source>
</evidence>
<dbReference type="PANTHER" id="PTHR42701">
    <property type="entry name" value="IMIDAZOLE GLYCEROL PHOSPHATE SYNTHASE SUBUNIT HISH"/>
    <property type="match status" value="1"/>
</dbReference>
<evidence type="ECO:0000313" key="14">
    <source>
        <dbReference type="Proteomes" id="UP000229641"/>
    </source>
</evidence>
<evidence type="ECO:0000256" key="5">
    <source>
        <dbReference type="ARBA" id="ARBA00022962"/>
    </source>
</evidence>
<proteinExistence type="inferred from homology"/>
<keyword evidence="6 10" id="KW-0368">Histidine biosynthesis</keyword>
<dbReference type="HAMAP" id="MF_00278">
    <property type="entry name" value="HisH"/>
    <property type="match status" value="1"/>
</dbReference>
<dbReference type="PANTHER" id="PTHR42701:SF1">
    <property type="entry name" value="IMIDAZOLE GLYCEROL PHOSPHATE SYNTHASE SUBUNIT HISH"/>
    <property type="match status" value="1"/>
</dbReference>
<dbReference type="AlphaFoldDB" id="A0A2H0LVE5"/>
<keyword evidence="5 10" id="KW-0315">Glutamine amidotransferase</keyword>
<comment type="pathway">
    <text evidence="1 10">Amino-acid biosynthesis; L-histidine biosynthesis; L-histidine from 5-phospho-alpha-D-ribose 1-diphosphate: step 5/9.</text>
</comment>
<reference evidence="13 14" key="1">
    <citation type="submission" date="2017-09" db="EMBL/GenBank/DDBJ databases">
        <title>Depth-based differentiation of microbial function through sediment-hosted aquifers and enrichment of novel symbionts in the deep terrestrial subsurface.</title>
        <authorList>
            <person name="Probst A.J."/>
            <person name="Ladd B."/>
            <person name="Jarett J.K."/>
            <person name="Geller-Mcgrath D.E."/>
            <person name="Sieber C.M."/>
            <person name="Emerson J.B."/>
            <person name="Anantharaman K."/>
            <person name="Thomas B.C."/>
            <person name="Malmstrom R."/>
            <person name="Stieglmeier M."/>
            <person name="Klingl A."/>
            <person name="Woyke T."/>
            <person name="Ryan C.M."/>
            <person name="Banfield J.F."/>
        </authorList>
    </citation>
    <scope>NUCLEOTIDE SEQUENCE [LARGE SCALE GENOMIC DNA]</scope>
    <source>
        <strain evidence="13">CG11_big_fil_rev_8_21_14_0_20_42_13</strain>
    </source>
</reference>
<comment type="subunit">
    <text evidence="2 10">Heterodimer of HisH and HisF.</text>
</comment>
<dbReference type="PROSITE" id="PS51273">
    <property type="entry name" value="GATASE_TYPE_1"/>
    <property type="match status" value="1"/>
</dbReference>
<dbReference type="GO" id="GO:0016829">
    <property type="term" value="F:lyase activity"/>
    <property type="evidence" value="ECO:0007669"/>
    <property type="project" value="UniProtKB-KW"/>
</dbReference>
<evidence type="ECO:0000259" key="12">
    <source>
        <dbReference type="Pfam" id="PF00117"/>
    </source>
</evidence>
<dbReference type="NCBIfam" id="TIGR01855">
    <property type="entry name" value="IMP_synth_hisH"/>
    <property type="match status" value="1"/>
</dbReference>
<comment type="catalytic activity">
    <reaction evidence="9 10">
        <text>L-glutamine + H2O = L-glutamate + NH4(+)</text>
        <dbReference type="Rhea" id="RHEA:15889"/>
        <dbReference type="ChEBI" id="CHEBI:15377"/>
        <dbReference type="ChEBI" id="CHEBI:28938"/>
        <dbReference type="ChEBI" id="CHEBI:29985"/>
        <dbReference type="ChEBI" id="CHEBI:58359"/>
        <dbReference type="EC" id="3.5.1.2"/>
    </reaction>
</comment>
<evidence type="ECO:0000313" key="13">
    <source>
        <dbReference type="EMBL" id="PIQ88399.1"/>
    </source>
</evidence>
<comment type="caution">
    <text evidence="13">The sequence shown here is derived from an EMBL/GenBank/DDBJ whole genome shotgun (WGS) entry which is preliminary data.</text>
</comment>
<dbReference type="EC" id="3.5.1.2" evidence="10"/>
<evidence type="ECO:0000256" key="10">
    <source>
        <dbReference type="HAMAP-Rule" id="MF_00278"/>
    </source>
</evidence>
<evidence type="ECO:0000256" key="9">
    <source>
        <dbReference type="ARBA" id="ARBA00049534"/>
    </source>
</evidence>
<evidence type="ECO:0000256" key="2">
    <source>
        <dbReference type="ARBA" id="ARBA00011152"/>
    </source>
</evidence>
<evidence type="ECO:0000256" key="4">
    <source>
        <dbReference type="ARBA" id="ARBA00022801"/>
    </source>
</evidence>
<dbReference type="GO" id="GO:0000107">
    <property type="term" value="F:imidazoleglycerol-phosphate synthase activity"/>
    <property type="evidence" value="ECO:0007669"/>
    <property type="project" value="UniProtKB-UniRule"/>
</dbReference>
<organism evidence="13 14">
    <name type="scientific">Candidatus Ghiorseimicrobium undicola</name>
    <dbReference type="NCBI Taxonomy" id="1974746"/>
    <lineage>
        <taxon>Bacteria</taxon>
        <taxon>Pseudomonadati</taxon>
        <taxon>Candidatus Omnitrophota</taxon>
        <taxon>Candidatus Ghiorseimicrobium</taxon>
    </lineage>
</organism>
<evidence type="ECO:0000256" key="11">
    <source>
        <dbReference type="PIRSR" id="PIRSR000495-1"/>
    </source>
</evidence>
<dbReference type="UniPathway" id="UPA00031">
    <property type="reaction ID" value="UER00010"/>
</dbReference>
<dbReference type="GO" id="GO:0000105">
    <property type="term" value="P:L-histidine biosynthetic process"/>
    <property type="evidence" value="ECO:0007669"/>
    <property type="project" value="UniProtKB-UniRule"/>
</dbReference>
<comment type="subcellular location">
    <subcellularLocation>
        <location evidence="10">Cytoplasm</location>
    </subcellularLocation>
</comment>
<keyword evidence="10" id="KW-0963">Cytoplasm</keyword>